<reference evidence="2 3" key="1">
    <citation type="journal article" date="2018" name="Mol. Biol. Evol.">
        <title>Broad Genomic Sampling Reveals a Smut Pathogenic Ancestry of the Fungal Clade Ustilaginomycotina.</title>
        <authorList>
            <person name="Kijpornyongpan T."/>
            <person name="Mondo S.J."/>
            <person name="Barry K."/>
            <person name="Sandor L."/>
            <person name="Lee J."/>
            <person name="Lipzen A."/>
            <person name="Pangilinan J."/>
            <person name="LaButti K."/>
            <person name="Hainaut M."/>
            <person name="Henrissat B."/>
            <person name="Grigoriev I.V."/>
            <person name="Spatafora J.W."/>
            <person name="Aime M.C."/>
        </authorList>
    </citation>
    <scope>NUCLEOTIDE SEQUENCE [LARGE SCALE GENOMIC DNA]</scope>
    <source>
        <strain evidence="2 3">MCA 4198</strain>
    </source>
</reference>
<dbReference type="GeneID" id="37041813"/>
<name>A0A316YYB6_9BASI</name>
<evidence type="ECO:0000256" key="1">
    <source>
        <dbReference type="SAM" id="MobiDB-lite"/>
    </source>
</evidence>
<feature type="region of interest" description="Disordered" evidence="1">
    <location>
        <begin position="50"/>
        <end position="78"/>
    </location>
</feature>
<proteinExistence type="predicted"/>
<feature type="region of interest" description="Disordered" evidence="1">
    <location>
        <begin position="332"/>
        <end position="388"/>
    </location>
</feature>
<sequence>MVHKTLFASAPLWILFQLWCLSLVVKYIGYTEEQFERFLLDPIPEQHPSFPPPFLGSSSAPESAASTSKDHLRSTFPSPWEKEVEGNFQIESPEASQRYAPLSNSLSFTLDDNILDKDVSDYFSNRSPLTAFHVGDRLSSDMRSEHSTQEKDPFAKVKKEKIYFAKSRSQTGVAKFWKSCTDPGARLAWTRYWDRTGHRVFLQLAARAFREETSLKSGKSLQSVIYQERFQERPPTWHNSIIDHPTTLVEERQSFRKDQSVHILISEWAQRARNELAEKRELRYMQKLAGSEKWILKPLESRRVEEGPDRWRSKEKANQAEYGQQFARANEDHLPHDDAPTNNLLPHVQPPGSLPSANSRLVDHRFSLDTETERSLQTKARKKDDEQRRFWKKVEDKEVLYNESGTFTPRPAV</sequence>
<evidence type="ECO:0000313" key="3">
    <source>
        <dbReference type="Proteomes" id="UP000245768"/>
    </source>
</evidence>
<dbReference type="InParanoid" id="A0A316YYB6"/>
<evidence type="ECO:0000313" key="2">
    <source>
        <dbReference type="EMBL" id="PWN94181.1"/>
    </source>
</evidence>
<accession>A0A316YYB6</accession>
<keyword evidence="3" id="KW-1185">Reference proteome</keyword>
<organism evidence="2 3">
    <name type="scientific">Acaromyces ingoldii</name>
    <dbReference type="NCBI Taxonomy" id="215250"/>
    <lineage>
        <taxon>Eukaryota</taxon>
        <taxon>Fungi</taxon>
        <taxon>Dikarya</taxon>
        <taxon>Basidiomycota</taxon>
        <taxon>Ustilaginomycotina</taxon>
        <taxon>Exobasidiomycetes</taxon>
        <taxon>Exobasidiales</taxon>
        <taxon>Cryptobasidiaceae</taxon>
        <taxon>Acaromyces</taxon>
    </lineage>
</organism>
<dbReference type="EMBL" id="KZ819634">
    <property type="protein sequence ID" value="PWN94181.1"/>
    <property type="molecule type" value="Genomic_DNA"/>
</dbReference>
<feature type="compositionally biased region" description="Basic and acidic residues" evidence="1">
    <location>
        <begin position="361"/>
        <end position="388"/>
    </location>
</feature>
<protein>
    <submittedName>
        <fullName evidence="2">Uncharacterized protein</fullName>
    </submittedName>
</protein>
<feature type="compositionally biased region" description="Low complexity" evidence="1">
    <location>
        <begin position="55"/>
        <end position="67"/>
    </location>
</feature>
<gene>
    <name evidence="2" type="ORF">FA10DRAFT_258313</name>
</gene>
<dbReference type="Proteomes" id="UP000245768">
    <property type="component" value="Unassembled WGS sequence"/>
</dbReference>
<dbReference type="AlphaFoldDB" id="A0A316YYB6"/>
<dbReference type="RefSeq" id="XP_025381379.1">
    <property type="nucleotide sequence ID" value="XM_025519897.1"/>
</dbReference>